<proteinExistence type="predicted"/>
<gene>
    <name evidence="1" type="ORF">CH379_18690</name>
</gene>
<name>A0A2N0BPE3_9LEPT</name>
<organism evidence="1">
    <name type="scientific">Leptospira ellisii</name>
    <dbReference type="NCBI Taxonomy" id="2023197"/>
    <lineage>
        <taxon>Bacteria</taxon>
        <taxon>Pseudomonadati</taxon>
        <taxon>Spirochaetota</taxon>
        <taxon>Spirochaetia</taxon>
        <taxon>Leptospirales</taxon>
        <taxon>Leptospiraceae</taxon>
        <taxon>Leptospira</taxon>
    </lineage>
</organism>
<accession>A0A2N0BPE3</accession>
<accession>A0A2N0B4L0</accession>
<dbReference type="EMBL" id="NPEF01000282">
    <property type="protein sequence ID" value="PJZ91433.1"/>
    <property type="molecule type" value="Genomic_DNA"/>
</dbReference>
<evidence type="ECO:0000313" key="1">
    <source>
        <dbReference type="EMBL" id="PJZ91433.1"/>
    </source>
</evidence>
<comment type="caution">
    <text evidence="1">The sequence shown here is derived from an EMBL/GenBank/DDBJ whole genome shotgun (WGS) entry which is preliminary data.</text>
</comment>
<dbReference type="AlphaFoldDB" id="A0A2N0BPE3"/>
<reference evidence="1" key="1">
    <citation type="submission" date="2017-07" db="EMBL/GenBank/DDBJ databases">
        <title>Leptospira spp. isolated from tropical soils.</title>
        <authorList>
            <person name="Thibeaux R."/>
            <person name="Iraola G."/>
            <person name="Ferres I."/>
            <person name="Bierque E."/>
            <person name="Girault D."/>
            <person name="Soupe-Gilbert M.-E."/>
            <person name="Picardeau M."/>
            <person name="Goarant C."/>
        </authorList>
    </citation>
    <scope>NUCLEOTIDE SEQUENCE [LARGE SCALE GENOMIC DNA]</scope>
    <source>
        <strain evidence="1">ATI7-C-A5</strain>
    </source>
</reference>
<sequence>MDKSGSKMQALEEKQTEAKGNHLLTCSGCRSKVAQLYQYDLCKSCLSKTFQRLVKVIDSVRK</sequence>
<protein>
    <submittedName>
        <fullName evidence="1">Uncharacterized protein</fullName>
    </submittedName>
</protein>